<accession>A0A1L9TZE3</accession>
<keyword evidence="1" id="KW-1133">Transmembrane helix</keyword>
<keyword evidence="3" id="KW-1185">Reference proteome</keyword>
<evidence type="ECO:0000313" key="2">
    <source>
        <dbReference type="EMBL" id="OJJ64806.1"/>
    </source>
</evidence>
<gene>
    <name evidence="2" type="ORF">ASPSYDRAFT_345181</name>
</gene>
<evidence type="ECO:0000313" key="3">
    <source>
        <dbReference type="Proteomes" id="UP000184356"/>
    </source>
</evidence>
<dbReference type="AlphaFoldDB" id="A0A1L9TZE3"/>
<dbReference type="RefSeq" id="XP_040708612.1">
    <property type="nucleotide sequence ID" value="XM_040845249.1"/>
</dbReference>
<reference evidence="3" key="1">
    <citation type="journal article" date="2017" name="Genome Biol.">
        <title>Comparative genomics reveals high biological diversity and specific adaptations in the industrially and medically important fungal genus Aspergillus.</title>
        <authorList>
            <person name="de Vries R.P."/>
            <person name="Riley R."/>
            <person name="Wiebenga A."/>
            <person name="Aguilar-Osorio G."/>
            <person name="Amillis S."/>
            <person name="Uchima C.A."/>
            <person name="Anderluh G."/>
            <person name="Asadollahi M."/>
            <person name="Askin M."/>
            <person name="Barry K."/>
            <person name="Battaglia E."/>
            <person name="Bayram O."/>
            <person name="Benocci T."/>
            <person name="Braus-Stromeyer S.A."/>
            <person name="Caldana C."/>
            <person name="Canovas D."/>
            <person name="Cerqueira G.C."/>
            <person name="Chen F."/>
            <person name="Chen W."/>
            <person name="Choi C."/>
            <person name="Clum A."/>
            <person name="Dos Santos R.A."/>
            <person name="Damasio A.R."/>
            <person name="Diallinas G."/>
            <person name="Emri T."/>
            <person name="Fekete E."/>
            <person name="Flipphi M."/>
            <person name="Freyberg S."/>
            <person name="Gallo A."/>
            <person name="Gournas C."/>
            <person name="Habgood R."/>
            <person name="Hainaut M."/>
            <person name="Harispe M.L."/>
            <person name="Henrissat B."/>
            <person name="Hilden K.S."/>
            <person name="Hope R."/>
            <person name="Hossain A."/>
            <person name="Karabika E."/>
            <person name="Karaffa L."/>
            <person name="Karanyi Z."/>
            <person name="Krasevec N."/>
            <person name="Kuo A."/>
            <person name="Kusch H."/>
            <person name="LaButti K."/>
            <person name="Lagendijk E.L."/>
            <person name="Lapidus A."/>
            <person name="Levasseur A."/>
            <person name="Lindquist E."/>
            <person name="Lipzen A."/>
            <person name="Logrieco A.F."/>
            <person name="MacCabe A."/>
            <person name="Maekelae M.R."/>
            <person name="Malavazi I."/>
            <person name="Melin P."/>
            <person name="Meyer V."/>
            <person name="Mielnichuk N."/>
            <person name="Miskei M."/>
            <person name="Molnar A.P."/>
            <person name="Mule G."/>
            <person name="Ngan C.Y."/>
            <person name="Orejas M."/>
            <person name="Orosz E."/>
            <person name="Ouedraogo J.P."/>
            <person name="Overkamp K.M."/>
            <person name="Park H.-S."/>
            <person name="Perrone G."/>
            <person name="Piumi F."/>
            <person name="Punt P.J."/>
            <person name="Ram A.F."/>
            <person name="Ramon A."/>
            <person name="Rauscher S."/>
            <person name="Record E."/>
            <person name="Riano-Pachon D.M."/>
            <person name="Robert V."/>
            <person name="Roehrig J."/>
            <person name="Ruller R."/>
            <person name="Salamov A."/>
            <person name="Salih N.S."/>
            <person name="Samson R.A."/>
            <person name="Sandor E."/>
            <person name="Sanguinetti M."/>
            <person name="Schuetze T."/>
            <person name="Sepcic K."/>
            <person name="Shelest E."/>
            <person name="Sherlock G."/>
            <person name="Sophianopoulou V."/>
            <person name="Squina F.M."/>
            <person name="Sun H."/>
            <person name="Susca A."/>
            <person name="Todd R.B."/>
            <person name="Tsang A."/>
            <person name="Unkles S.E."/>
            <person name="van de Wiele N."/>
            <person name="van Rossen-Uffink D."/>
            <person name="Oliveira J.V."/>
            <person name="Vesth T.C."/>
            <person name="Visser J."/>
            <person name="Yu J.-H."/>
            <person name="Zhou M."/>
            <person name="Andersen M.R."/>
            <person name="Archer D.B."/>
            <person name="Baker S.E."/>
            <person name="Benoit I."/>
            <person name="Brakhage A.A."/>
            <person name="Braus G.H."/>
            <person name="Fischer R."/>
            <person name="Frisvad J.C."/>
            <person name="Goldman G.H."/>
            <person name="Houbraken J."/>
            <person name="Oakley B."/>
            <person name="Pocsi I."/>
            <person name="Scazzocchio C."/>
            <person name="Seiboth B."/>
            <person name="vanKuyk P.A."/>
            <person name="Wortman J."/>
            <person name="Dyer P.S."/>
            <person name="Grigoriev I.V."/>
        </authorList>
    </citation>
    <scope>NUCLEOTIDE SEQUENCE [LARGE SCALE GENOMIC DNA]</scope>
    <source>
        <strain evidence="3">CBS 593.65</strain>
    </source>
</reference>
<keyword evidence="1" id="KW-0472">Membrane</keyword>
<feature type="transmembrane region" description="Helical" evidence="1">
    <location>
        <begin position="12"/>
        <end position="36"/>
    </location>
</feature>
<proteinExistence type="predicted"/>
<organism evidence="2 3">
    <name type="scientific">Aspergillus sydowii CBS 593.65</name>
    <dbReference type="NCBI Taxonomy" id="1036612"/>
    <lineage>
        <taxon>Eukaryota</taxon>
        <taxon>Fungi</taxon>
        <taxon>Dikarya</taxon>
        <taxon>Ascomycota</taxon>
        <taxon>Pezizomycotina</taxon>
        <taxon>Eurotiomycetes</taxon>
        <taxon>Eurotiomycetidae</taxon>
        <taxon>Eurotiales</taxon>
        <taxon>Aspergillaceae</taxon>
        <taxon>Aspergillus</taxon>
        <taxon>Aspergillus subgen. Nidulantes</taxon>
    </lineage>
</organism>
<dbReference type="VEuPathDB" id="FungiDB:ASPSYDRAFT_345181"/>
<evidence type="ECO:0000256" key="1">
    <source>
        <dbReference type="SAM" id="Phobius"/>
    </source>
</evidence>
<protein>
    <submittedName>
        <fullName evidence="2">Uncharacterized protein</fullName>
    </submittedName>
</protein>
<dbReference type="Proteomes" id="UP000184356">
    <property type="component" value="Unassembled WGS sequence"/>
</dbReference>
<dbReference type="EMBL" id="KV878582">
    <property type="protein sequence ID" value="OJJ64806.1"/>
    <property type="molecule type" value="Genomic_DNA"/>
</dbReference>
<sequence length="150" mass="16789">MKVMVMCEVMKTCAELWILLIDTSILLMAAINYFTFGSPDSSDLKCLSAIFYMAYEVAEFGLGSDPRRSKFQFGVNRIHLAIIWRSFQTANTEHIEAFSADETSMVNSRSGETGGAADHLQIERRDCQENIAPRLVMHRPSTVKGQLSSS</sequence>
<dbReference type="GeneID" id="63761322"/>
<name>A0A1L9TZE3_9EURO</name>
<keyword evidence="1" id="KW-0812">Transmembrane</keyword>